<evidence type="ECO:0000313" key="19">
    <source>
        <dbReference type="Proteomes" id="UP000581688"/>
    </source>
</evidence>
<organism evidence="18 19">
    <name type="scientific">Salirhabdus euzebyi</name>
    <dbReference type="NCBI Taxonomy" id="394506"/>
    <lineage>
        <taxon>Bacteria</taxon>
        <taxon>Bacillati</taxon>
        <taxon>Bacillota</taxon>
        <taxon>Bacilli</taxon>
        <taxon>Bacillales</taxon>
        <taxon>Bacillaceae</taxon>
        <taxon>Salirhabdus</taxon>
    </lineage>
</organism>
<evidence type="ECO:0000256" key="3">
    <source>
        <dbReference type="ARBA" id="ARBA00022741"/>
    </source>
</evidence>
<dbReference type="GO" id="GO:0005524">
    <property type="term" value="F:ATP binding"/>
    <property type="evidence" value="ECO:0007669"/>
    <property type="project" value="UniProtKB-KW"/>
</dbReference>
<evidence type="ECO:0000256" key="2">
    <source>
        <dbReference type="ARBA" id="ARBA00017846"/>
    </source>
</evidence>
<dbReference type="GO" id="GO:0043138">
    <property type="term" value="F:3'-5' DNA helicase activity"/>
    <property type="evidence" value="ECO:0007669"/>
    <property type="project" value="UniProtKB-EC"/>
</dbReference>
<sequence>MLSNEPVSNIKGIGEKMEAELAEIGIHSVEDFLNYVPFRYDIKEIKPLTELQHNEKATLVGKVVSEPSLTFYGRKKSRIVLTLEVEHIAVKAVFFNQAFVKKQLQRDDIVTVTGKWDMHRLQITVSQFKKGTVKTNDTIQPVYPLKGDLTLRSLRKNMKAALHTYEKQIEETLPEEFLTNYKIPSRSQSLKQIHFPDNRILLKHAKRRFIYEELLLFQLKMQLLRKQKREAAKGTAKEINKKLVQDYVQKLPFALTGAQQKVVKEILRDLESAYRMNRLLQGDVGSGKTVVAAIGLYAALTAGKQGALMVPTEILAEQHYDSLKELFEGYGEIVLLTGSVKGKKRKEILRKLVENEADIVIGTHALIQDDVFFHDLGFVIVDEQHRFGVEQRRTLRDKGLFPDVLFMTATPIPRTMAITTFGDMDVSIIDEMPKGRKPVETFWVKDNMLERVLNFIQKEVQQGHQAYMICPLIEESDKLDIQNAVDVYHQLEAHFPESIKVGLMHGRLHSDEKDEVMKKFANNEVQVLVSTTVVEVGVNVPNATVMVIYDAERFGLSQLHQLRGRVGRGHAQSYCILMADPKGDVGKERMRIMTETNDGFELSEEDLKLRGPGDFFGKKQSGLPEFKMADLIQDYRALETARQDAVTIIESGKFFSDPAYAPLRHLVEKDAVIQGQILD</sequence>
<comment type="function">
    <text evidence="15">Plays a critical role in recombination and DNA repair. Helps process Holliday junction intermediates to mature products by catalyzing branch migration. Has replication fork regression activity, unwinds stalled or blocked replication forks to make a HJ that can be resolved. Has a DNA unwinding activity characteristic of a DNA helicase with 3'-5' polarity.</text>
</comment>
<dbReference type="PROSITE" id="PS51194">
    <property type="entry name" value="HELICASE_CTER"/>
    <property type="match status" value="1"/>
</dbReference>
<dbReference type="Pfam" id="PF00270">
    <property type="entry name" value="DEAD"/>
    <property type="match status" value="1"/>
</dbReference>
<dbReference type="InterPro" id="IPR012340">
    <property type="entry name" value="NA-bd_OB-fold"/>
</dbReference>
<dbReference type="InterPro" id="IPR027417">
    <property type="entry name" value="P-loop_NTPase"/>
</dbReference>
<dbReference type="PROSITE" id="PS51192">
    <property type="entry name" value="HELICASE_ATP_BIND_1"/>
    <property type="match status" value="1"/>
</dbReference>
<feature type="domain" description="Helicase C-terminal" evidence="17">
    <location>
        <begin position="448"/>
        <end position="608"/>
    </location>
</feature>
<keyword evidence="5 15" id="KW-0378">Hydrolase</keyword>
<dbReference type="Pfam" id="PF17191">
    <property type="entry name" value="RecG_wedge"/>
    <property type="match status" value="1"/>
</dbReference>
<dbReference type="SMART" id="SM00490">
    <property type="entry name" value="HELICc"/>
    <property type="match status" value="1"/>
</dbReference>
<dbReference type="InterPro" id="IPR014001">
    <property type="entry name" value="Helicase_ATP-bd"/>
</dbReference>
<dbReference type="Pfam" id="PF19833">
    <property type="entry name" value="RecG_dom3_C"/>
    <property type="match status" value="1"/>
</dbReference>
<feature type="domain" description="Helicase ATP-binding" evidence="16">
    <location>
        <begin position="269"/>
        <end position="429"/>
    </location>
</feature>
<dbReference type="AlphaFoldDB" id="A0A841Q3L4"/>
<dbReference type="GO" id="GO:0006310">
    <property type="term" value="P:DNA recombination"/>
    <property type="evidence" value="ECO:0007669"/>
    <property type="project" value="UniProtKB-UniRule"/>
</dbReference>
<comment type="caution">
    <text evidence="18">The sequence shown here is derived from an EMBL/GenBank/DDBJ whole genome shotgun (WGS) entry which is preliminary data.</text>
</comment>
<dbReference type="InterPro" id="IPR001650">
    <property type="entry name" value="Helicase_C-like"/>
</dbReference>
<evidence type="ECO:0000256" key="8">
    <source>
        <dbReference type="ARBA" id="ARBA00023125"/>
    </source>
</evidence>
<keyword evidence="8" id="KW-0238">DNA-binding</keyword>
<protein>
    <recommendedName>
        <fullName evidence="2 15">ATP-dependent DNA helicase RecG</fullName>
        <ecNumber evidence="13 15">5.6.2.4</ecNumber>
    </recommendedName>
</protein>
<dbReference type="PANTHER" id="PTHR47964:SF1">
    <property type="entry name" value="ATP-DEPENDENT DNA HELICASE HOMOLOG RECG, CHLOROPLASTIC"/>
    <property type="match status" value="1"/>
</dbReference>
<evidence type="ECO:0000256" key="6">
    <source>
        <dbReference type="ARBA" id="ARBA00022806"/>
    </source>
</evidence>
<evidence type="ECO:0000256" key="10">
    <source>
        <dbReference type="ARBA" id="ARBA00023204"/>
    </source>
</evidence>
<dbReference type="InterPro" id="IPR047112">
    <property type="entry name" value="RecG/Mfd"/>
</dbReference>
<dbReference type="EC" id="5.6.2.4" evidence="13 15"/>
<keyword evidence="6 15" id="KW-0347">Helicase</keyword>
<name>A0A841Q3L4_9BACI</name>
<evidence type="ECO:0000256" key="14">
    <source>
        <dbReference type="ARBA" id="ARBA00048988"/>
    </source>
</evidence>
<keyword evidence="7 15" id="KW-0067">ATP-binding</keyword>
<comment type="catalytic activity">
    <reaction evidence="12 15">
        <text>Couples ATP hydrolysis with the unwinding of duplex DNA by translocating in the 3'-5' direction.</text>
        <dbReference type="EC" id="5.6.2.4"/>
    </reaction>
</comment>
<dbReference type="GO" id="GO:0016787">
    <property type="term" value="F:hydrolase activity"/>
    <property type="evidence" value="ECO:0007669"/>
    <property type="project" value="UniProtKB-KW"/>
</dbReference>
<proteinExistence type="inferred from homology"/>
<evidence type="ECO:0000256" key="13">
    <source>
        <dbReference type="ARBA" id="ARBA00034808"/>
    </source>
</evidence>
<evidence type="ECO:0000259" key="17">
    <source>
        <dbReference type="PROSITE" id="PS51194"/>
    </source>
</evidence>
<dbReference type="InterPro" id="IPR045562">
    <property type="entry name" value="RecG_dom3_C"/>
</dbReference>
<dbReference type="InterPro" id="IPR011545">
    <property type="entry name" value="DEAD/DEAH_box_helicase_dom"/>
</dbReference>
<dbReference type="PANTHER" id="PTHR47964">
    <property type="entry name" value="ATP-DEPENDENT DNA HELICASE HOMOLOG RECG, CHLOROPLASTIC"/>
    <property type="match status" value="1"/>
</dbReference>
<evidence type="ECO:0000256" key="12">
    <source>
        <dbReference type="ARBA" id="ARBA00034617"/>
    </source>
</evidence>
<keyword evidence="3 15" id="KW-0547">Nucleotide-binding</keyword>
<dbReference type="EMBL" id="JACHGH010000003">
    <property type="protein sequence ID" value="MBB6452962.1"/>
    <property type="molecule type" value="Genomic_DNA"/>
</dbReference>
<dbReference type="NCBIfam" id="NF008168">
    <property type="entry name" value="PRK10917.2-2"/>
    <property type="match status" value="1"/>
</dbReference>
<dbReference type="NCBIfam" id="TIGR00643">
    <property type="entry name" value="recG"/>
    <property type="match status" value="1"/>
</dbReference>
<keyword evidence="11" id="KW-0413">Isomerase</keyword>
<gene>
    <name evidence="18" type="ORF">HNQ94_001408</name>
</gene>
<dbReference type="GO" id="GO:0006281">
    <property type="term" value="P:DNA repair"/>
    <property type="evidence" value="ECO:0007669"/>
    <property type="project" value="UniProtKB-UniRule"/>
</dbReference>
<evidence type="ECO:0000256" key="7">
    <source>
        <dbReference type="ARBA" id="ARBA00022840"/>
    </source>
</evidence>
<dbReference type="SMART" id="SM00487">
    <property type="entry name" value="DEXDc"/>
    <property type="match status" value="1"/>
</dbReference>
<dbReference type="SUPFAM" id="SSF52540">
    <property type="entry name" value="P-loop containing nucleoside triphosphate hydrolases"/>
    <property type="match status" value="2"/>
</dbReference>
<dbReference type="InterPro" id="IPR004609">
    <property type="entry name" value="ATP-dep_DNA_helicase_RecG"/>
</dbReference>
<dbReference type="Proteomes" id="UP000581688">
    <property type="component" value="Unassembled WGS sequence"/>
</dbReference>
<dbReference type="CDD" id="cd18811">
    <property type="entry name" value="SF2_C_RecG"/>
    <property type="match status" value="1"/>
</dbReference>
<evidence type="ECO:0000256" key="4">
    <source>
        <dbReference type="ARBA" id="ARBA00022763"/>
    </source>
</evidence>
<dbReference type="NCBIfam" id="NF008165">
    <property type="entry name" value="PRK10917.1-3"/>
    <property type="match status" value="1"/>
</dbReference>
<evidence type="ECO:0000313" key="18">
    <source>
        <dbReference type="EMBL" id="MBB6452962.1"/>
    </source>
</evidence>
<reference evidence="18 19" key="1">
    <citation type="submission" date="2020-08" db="EMBL/GenBank/DDBJ databases">
        <title>Genomic Encyclopedia of Type Strains, Phase IV (KMG-IV): sequencing the most valuable type-strain genomes for metagenomic binning, comparative biology and taxonomic classification.</title>
        <authorList>
            <person name="Goeker M."/>
        </authorList>
    </citation>
    <scope>NUCLEOTIDE SEQUENCE [LARGE SCALE GENOMIC DNA]</scope>
    <source>
        <strain evidence="18 19">DSM 19612</strain>
    </source>
</reference>
<comment type="catalytic activity">
    <reaction evidence="14 15">
        <text>ATP + H2O = ADP + phosphate + H(+)</text>
        <dbReference type="Rhea" id="RHEA:13065"/>
        <dbReference type="ChEBI" id="CHEBI:15377"/>
        <dbReference type="ChEBI" id="CHEBI:15378"/>
        <dbReference type="ChEBI" id="CHEBI:30616"/>
        <dbReference type="ChEBI" id="CHEBI:43474"/>
        <dbReference type="ChEBI" id="CHEBI:456216"/>
        <dbReference type="EC" id="5.6.2.4"/>
    </reaction>
</comment>
<evidence type="ECO:0000256" key="5">
    <source>
        <dbReference type="ARBA" id="ARBA00022801"/>
    </source>
</evidence>
<evidence type="ECO:0000256" key="15">
    <source>
        <dbReference type="RuleBase" id="RU363016"/>
    </source>
</evidence>
<dbReference type="CDD" id="cd04488">
    <property type="entry name" value="RecG_wedge_OBF"/>
    <property type="match status" value="1"/>
</dbReference>
<dbReference type="CDD" id="cd17992">
    <property type="entry name" value="DEXHc_RecG"/>
    <property type="match status" value="1"/>
</dbReference>
<keyword evidence="9 15" id="KW-0233">DNA recombination</keyword>
<dbReference type="InterPro" id="IPR033454">
    <property type="entry name" value="RecG_wedge"/>
</dbReference>
<accession>A0A841Q3L4</accession>
<evidence type="ECO:0000259" key="16">
    <source>
        <dbReference type="PROSITE" id="PS51192"/>
    </source>
</evidence>
<keyword evidence="19" id="KW-1185">Reference proteome</keyword>
<dbReference type="Gene3D" id="3.40.50.300">
    <property type="entry name" value="P-loop containing nucleotide triphosphate hydrolases"/>
    <property type="match status" value="2"/>
</dbReference>
<comment type="similarity">
    <text evidence="1 15">Belongs to the helicase family. RecG subfamily.</text>
</comment>
<keyword evidence="10 15" id="KW-0234">DNA repair</keyword>
<evidence type="ECO:0000256" key="1">
    <source>
        <dbReference type="ARBA" id="ARBA00007504"/>
    </source>
</evidence>
<dbReference type="SUPFAM" id="SSF50249">
    <property type="entry name" value="Nucleic acid-binding proteins"/>
    <property type="match status" value="1"/>
</dbReference>
<dbReference type="GO" id="GO:0003677">
    <property type="term" value="F:DNA binding"/>
    <property type="evidence" value="ECO:0007669"/>
    <property type="project" value="UniProtKB-KW"/>
</dbReference>
<dbReference type="Pfam" id="PF00271">
    <property type="entry name" value="Helicase_C"/>
    <property type="match status" value="1"/>
</dbReference>
<evidence type="ECO:0000256" key="11">
    <source>
        <dbReference type="ARBA" id="ARBA00023235"/>
    </source>
</evidence>
<keyword evidence="4 15" id="KW-0227">DNA damage</keyword>
<evidence type="ECO:0000256" key="9">
    <source>
        <dbReference type="ARBA" id="ARBA00023172"/>
    </source>
</evidence>
<dbReference type="Gene3D" id="2.40.50.140">
    <property type="entry name" value="Nucleic acid-binding proteins"/>
    <property type="match status" value="1"/>
</dbReference>